<evidence type="ECO:0000313" key="2">
    <source>
        <dbReference type="EMBL" id="MPM73070.1"/>
    </source>
</evidence>
<name>A0A645C5M6_9ZZZZ</name>
<comment type="caution">
    <text evidence="2">The sequence shown here is derived from an EMBL/GenBank/DDBJ whole genome shotgun (WGS) entry which is preliminary data.</text>
</comment>
<dbReference type="AlphaFoldDB" id="A0A645C5M6"/>
<sequence length="312" mass="32859">MQGAQAFTHMGQIGAAIRGQREIRAAEQARSQNLLQLLDPVADGAGRDAQLLRRQRDRAQPRQSLEGEQALYRRNPPGRNAVQGAGAAGHMINPKPRDLAEHHGLVTVENDAALAMPLHGTGQNLALGVAATGRQVLHGVGMVGACHVLLYDRAFVEVGRHIVGGGTDQLHAAVMRLVVGLGALEAGQEAVVDIDGAAGQLFAQVVGQYLHVARQHHQLGTFFLNDLVLALFGLGLGRGSHGNVMKGDVVAGRQLIELAVVADDGLDLDGQQARLPAEQQVVEAVAFLADHDDGLDALGLGVQTPLHLILIS</sequence>
<accession>A0A645C5M6</accession>
<dbReference type="EMBL" id="VSSQ01025131">
    <property type="protein sequence ID" value="MPM73070.1"/>
    <property type="molecule type" value="Genomic_DNA"/>
</dbReference>
<proteinExistence type="predicted"/>
<feature type="region of interest" description="Disordered" evidence="1">
    <location>
        <begin position="53"/>
        <end position="92"/>
    </location>
</feature>
<reference evidence="2" key="1">
    <citation type="submission" date="2019-08" db="EMBL/GenBank/DDBJ databases">
        <authorList>
            <person name="Kucharzyk K."/>
            <person name="Murdoch R.W."/>
            <person name="Higgins S."/>
            <person name="Loffler F."/>
        </authorList>
    </citation>
    <scope>NUCLEOTIDE SEQUENCE</scope>
</reference>
<gene>
    <name evidence="2" type="ORF">SDC9_120046</name>
</gene>
<evidence type="ECO:0000256" key="1">
    <source>
        <dbReference type="SAM" id="MobiDB-lite"/>
    </source>
</evidence>
<protein>
    <submittedName>
        <fullName evidence="2">Uncharacterized protein</fullName>
    </submittedName>
</protein>
<organism evidence="2">
    <name type="scientific">bioreactor metagenome</name>
    <dbReference type="NCBI Taxonomy" id="1076179"/>
    <lineage>
        <taxon>unclassified sequences</taxon>
        <taxon>metagenomes</taxon>
        <taxon>ecological metagenomes</taxon>
    </lineage>
</organism>